<protein>
    <submittedName>
        <fullName evidence="2">Uncharacterized protein</fullName>
    </submittedName>
</protein>
<sequence>MPLLFRYIVLIGLGFAIFSLWDYSGLHAYTGWRSFYAVWIPIMYAAFSSAYVLLQAWAATDRKRQGFLRVLERFKLYDEYTYLFTFAVLTVIFVGSLWKHVLFCLSVVYLAIVVLKSALFLVCLLFSVQRSRALAGEQGRVPRVLQAVLFLAAFVPYCLISAYSQQRIGLTGDEPHYLLISHSLLHDHDSNLHNNYEHRDYRHFFQDELKPTWGDRVSDTEVYSYRHKGGFPATLIPAYGLGGRFGATLQMNLITALLMLQVFLLSYESFQALTASFATWCCMAFSLPFIVYMGQIYPEVLAALPAVWCVRRIRLLEKSDTRSAAFWRQSVLIVLTSALIVLLKTRYVPLAGTLLLFWGWAFVRRHIQSTRRMQAVFGLAITIFLAVGLVLAADTLFLAGMIFDRIGDRNYMLWMLKGHNPIHGLFGILFDQEYGLLFYTPLYGLALLGMGLLTRHEWRRTAPCAVIFILNASVVAAWSLWHAAPTPPCRYLLPVLPFLGIFMTKFFDIRGGYVKALLLGVSGIWTVLTAWSLTLNPWWRYNWADGTNNFLEAQSFRLTMNLTRLFPSFSRPCSTTWPVTLLGLACVACAVYACRFEARKPRSSFRKQLSAELIAIMSLLLFIGLCSGILGLGKRLATRVIEAEDKVGVSHEGGERVPRSLDPWDNQVYLREWKYSAWALAPGDSLALHPKFAWSIPFMRQKISSREMQIFARLQYGEEENFSDGFPVLRIALNGSTLEKVPVDSTGWKSYAVSISPKTLQSTLTITHEKTQNTQQAKIVIDKIEFW</sequence>
<accession>A0A2G6E566</accession>
<feature type="transmembrane region" description="Helical" evidence="1">
    <location>
        <begin position="272"/>
        <end position="290"/>
    </location>
</feature>
<keyword evidence="1" id="KW-1133">Transmembrane helix</keyword>
<reference evidence="2 3" key="1">
    <citation type="submission" date="2017-10" db="EMBL/GenBank/DDBJ databases">
        <title>Novel microbial diversity and functional potential in the marine mammal oral microbiome.</title>
        <authorList>
            <person name="Dudek N.K."/>
            <person name="Sun C.L."/>
            <person name="Burstein D."/>
            <person name="Kantor R.S."/>
            <person name="Aliaga Goltsman D.S."/>
            <person name="Bik E.M."/>
            <person name="Thomas B.C."/>
            <person name="Banfield J.F."/>
            <person name="Relman D.A."/>
        </authorList>
    </citation>
    <scope>NUCLEOTIDE SEQUENCE [LARGE SCALE GENOMIC DNA]</scope>
    <source>
        <strain evidence="2">DOLZORAL124_49_17</strain>
    </source>
</reference>
<dbReference type="AlphaFoldDB" id="A0A2G6E566"/>
<evidence type="ECO:0000313" key="2">
    <source>
        <dbReference type="EMBL" id="PID57229.1"/>
    </source>
</evidence>
<evidence type="ECO:0000256" key="1">
    <source>
        <dbReference type="SAM" id="Phobius"/>
    </source>
</evidence>
<feature type="transmembrane region" description="Helical" evidence="1">
    <location>
        <begin position="575"/>
        <end position="593"/>
    </location>
</feature>
<name>A0A2G6E566_9BACT</name>
<keyword evidence="1" id="KW-0812">Transmembrane</keyword>
<gene>
    <name evidence="2" type="ORF">CSB45_08365</name>
</gene>
<feature type="transmembrane region" description="Helical" evidence="1">
    <location>
        <begin position="80"/>
        <end position="101"/>
    </location>
</feature>
<dbReference type="EMBL" id="PDPS01000028">
    <property type="protein sequence ID" value="PID57229.1"/>
    <property type="molecule type" value="Genomic_DNA"/>
</dbReference>
<feature type="transmembrane region" description="Helical" evidence="1">
    <location>
        <begin position="434"/>
        <end position="453"/>
    </location>
</feature>
<feature type="transmembrane region" description="Helical" evidence="1">
    <location>
        <begin position="490"/>
        <end position="507"/>
    </location>
</feature>
<proteinExistence type="predicted"/>
<feature type="transmembrane region" description="Helical" evidence="1">
    <location>
        <begin position="36"/>
        <end position="59"/>
    </location>
</feature>
<feature type="transmembrane region" description="Helical" evidence="1">
    <location>
        <begin position="147"/>
        <end position="164"/>
    </location>
</feature>
<feature type="transmembrane region" description="Helical" evidence="1">
    <location>
        <begin position="245"/>
        <end position="265"/>
    </location>
</feature>
<feature type="transmembrane region" description="Helical" evidence="1">
    <location>
        <begin position="347"/>
        <end position="363"/>
    </location>
</feature>
<feature type="transmembrane region" description="Helical" evidence="1">
    <location>
        <begin position="7"/>
        <end position="24"/>
    </location>
</feature>
<feature type="transmembrane region" description="Helical" evidence="1">
    <location>
        <begin position="375"/>
        <end position="403"/>
    </location>
</feature>
<feature type="transmembrane region" description="Helical" evidence="1">
    <location>
        <begin position="107"/>
        <end position="126"/>
    </location>
</feature>
<evidence type="ECO:0000313" key="3">
    <source>
        <dbReference type="Proteomes" id="UP000229740"/>
    </source>
</evidence>
<feature type="transmembrane region" description="Helical" evidence="1">
    <location>
        <begin position="613"/>
        <end position="633"/>
    </location>
</feature>
<comment type="caution">
    <text evidence="2">The sequence shown here is derived from an EMBL/GenBank/DDBJ whole genome shotgun (WGS) entry which is preliminary data.</text>
</comment>
<dbReference type="Proteomes" id="UP000229740">
    <property type="component" value="Unassembled WGS sequence"/>
</dbReference>
<feature type="transmembrane region" description="Helical" evidence="1">
    <location>
        <begin position="465"/>
        <end position="484"/>
    </location>
</feature>
<keyword evidence="1" id="KW-0472">Membrane</keyword>
<organism evidence="2 3">
    <name type="scientific">candidate division KSB3 bacterium</name>
    <dbReference type="NCBI Taxonomy" id="2044937"/>
    <lineage>
        <taxon>Bacteria</taxon>
        <taxon>candidate division KSB3</taxon>
    </lineage>
</organism>
<feature type="transmembrane region" description="Helical" evidence="1">
    <location>
        <begin position="514"/>
        <end position="533"/>
    </location>
</feature>